<dbReference type="Gene3D" id="2.170.270.10">
    <property type="entry name" value="SET domain"/>
    <property type="match status" value="1"/>
</dbReference>
<evidence type="ECO:0000256" key="1">
    <source>
        <dbReference type="ARBA" id="ARBA00004038"/>
    </source>
</evidence>
<evidence type="ECO:0000256" key="2">
    <source>
        <dbReference type="ARBA" id="ARBA00022723"/>
    </source>
</evidence>
<dbReference type="STRING" id="5786.F0Z9W9"/>
<evidence type="ECO:0000259" key="7">
    <source>
        <dbReference type="PROSITE" id="PS50865"/>
    </source>
</evidence>
<evidence type="ECO:0008006" key="10">
    <source>
        <dbReference type="Google" id="ProtNLM"/>
    </source>
</evidence>
<reference evidence="9" key="1">
    <citation type="journal article" date="2011" name="Genome Biol.">
        <title>Comparative genomics of the social amoebae Dictyostelium discoideum and Dictyostelium purpureum.</title>
        <authorList>
            <consortium name="US DOE Joint Genome Institute (JGI-PGF)"/>
            <person name="Sucgang R."/>
            <person name="Kuo A."/>
            <person name="Tian X."/>
            <person name="Salerno W."/>
            <person name="Parikh A."/>
            <person name="Feasley C.L."/>
            <person name="Dalin E."/>
            <person name="Tu H."/>
            <person name="Huang E."/>
            <person name="Barry K."/>
            <person name="Lindquist E."/>
            <person name="Shapiro H."/>
            <person name="Bruce D."/>
            <person name="Schmutz J."/>
            <person name="Salamov A."/>
            <person name="Fey P."/>
            <person name="Gaudet P."/>
            <person name="Anjard C."/>
            <person name="Babu M.M."/>
            <person name="Basu S."/>
            <person name="Bushmanova Y."/>
            <person name="van der Wel H."/>
            <person name="Katoh-Kurasawa M."/>
            <person name="Dinh C."/>
            <person name="Coutinho P.M."/>
            <person name="Saito T."/>
            <person name="Elias M."/>
            <person name="Schaap P."/>
            <person name="Kay R.R."/>
            <person name="Henrissat B."/>
            <person name="Eichinger L."/>
            <person name="Rivero F."/>
            <person name="Putnam N.H."/>
            <person name="West C.M."/>
            <person name="Loomis W.F."/>
            <person name="Chisholm R.L."/>
            <person name="Shaulsky G."/>
            <person name="Strassmann J.E."/>
            <person name="Queller D.C."/>
            <person name="Kuspa A."/>
            <person name="Grigoriev I.V."/>
        </authorList>
    </citation>
    <scope>NUCLEOTIDE SEQUENCE [LARGE SCALE GENOMIC DNA]</scope>
    <source>
        <strain evidence="9">QSDP1</strain>
    </source>
</reference>
<dbReference type="PROSITE" id="PS50865">
    <property type="entry name" value="ZF_MYND_2"/>
    <property type="match status" value="1"/>
</dbReference>
<dbReference type="InParanoid" id="F0Z9W9"/>
<dbReference type="Pfam" id="PF00856">
    <property type="entry name" value="SET"/>
    <property type="match status" value="1"/>
</dbReference>
<dbReference type="GO" id="GO:0008270">
    <property type="term" value="F:zinc ion binding"/>
    <property type="evidence" value="ECO:0007669"/>
    <property type="project" value="UniProtKB-KW"/>
</dbReference>
<dbReference type="InterPro" id="IPR001214">
    <property type="entry name" value="SET_dom"/>
</dbReference>
<dbReference type="Gene3D" id="1.10.220.160">
    <property type="match status" value="1"/>
</dbReference>
<protein>
    <recommendedName>
        <fullName evidence="10">MYND-type domain-containing protein</fullName>
    </recommendedName>
</protein>
<evidence type="ECO:0000256" key="5">
    <source>
        <dbReference type="PROSITE-ProRule" id="PRU00134"/>
    </source>
</evidence>
<proteinExistence type="predicted"/>
<dbReference type="InterPro" id="IPR046341">
    <property type="entry name" value="SET_dom_sf"/>
</dbReference>
<name>F0Z9W9_DICPU</name>
<accession>F0Z9W9</accession>
<evidence type="ECO:0000256" key="3">
    <source>
        <dbReference type="ARBA" id="ARBA00022771"/>
    </source>
</evidence>
<dbReference type="GeneID" id="10510120"/>
<dbReference type="AlphaFoldDB" id="F0Z9W9"/>
<feature type="domain" description="MYND-type" evidence="7">
    <location>
        <begin position="74"/>
        <end position="120"/>
    </location>
</feature>
<keyword evidence="3 5" id="KW-0863">Zinc-finger</keyword>
<dbReference type="GO" id="GO:0005634">
    <property type="term" value="C:nucleus"/>
    <property type="evidence" value="ECO:0000318"/>
    <property type="project" value="GO_Central"/>
</dbReference>
<dbReference type="SUPFAM" id="SSF82199">
    <property type="entry name" value="SET domain"/>
    <property type="match status" value="1"/>
</dbReference>
<sequence>MIPSSILNQNNRTNELIKLYKENYYNSKGIELRTSNNSDKDLGVFSTRKFKKGEEILSNIEPYVHSVPQHNIVCDYCLKNKNNENLNTTISLKRCTGCKLIYYCSIDCQKKAWPIHKHECKILLAAAQESLQINKPINTKSTVMLLRIFIKRMLEIQNSNHIDKTGQFEIIDYLLNHKEERVNDNYKSFSMGICQQLNEDPSKAPIVLEYLLKLEPNCITIPKCEASTIGLYPLMVFFNHSCKPNLSILNNKKELKIICNRDINENEELFINYSPSICYSNERREMLKQCFFFDCKCELCLKDELEKSMDLYILCNKCNKGRVNIWYDENKNRIVKCLNCSSDHNADEILKKNLITTKLQKCLDQFINQNSELNIDEFKLLLNQYCKQFYYTDPLFYEIVNKTDLFFQDFNKEIETNQMKHYHQRYQALLKHHFLDTQNLQYEYCRQLVDYSNILIQIGYFKEALGILKLLNKTLSKINYYGFNQEYLISMENELSFNIDANYYQHQ</sequence>
<dbReference type="EMBL" id="GL870960">
    <property type="protein sequence ID" value="EGC39312.1"/>
    <property type="molecule type" value="Genomic_DNA"/>
</dbReference>
<evidence type="ECO:0000256" key="4">
    <source>
        <dbReference type="ARBA" id="ARBA00022833"/>
    </source>
</evidence>
<dbReference type="FunCoup" id="F0Z9W9">
    <property type="interactions" value="114"/>
</dbReference>
<dbReference type="RefSeq" id="XP_003284216.1">
    <property type="nucleotide sequence ID" value="XM_003284168.1"/>
</dbReference>
<dbReference type="eggNOG" id="KOG2084">
    <property type="taxonomic scope" value="Eukaryota"/>
</dbReference>
<dbReference type="VEuPathDB" id="AmoebaDB:DICPUDRAFT_147973"/>
<dbReference type="PROSITE" id="PS50280">
    <property type="entry name" value="SET"/>
    <property type="match status" value="1"/>
</dbReference>
<keyword evidence="2" id="KW-0479">Metal-binding</keyword>
<dbReference type="PANTHER" id="PTHR12197">
    <property type="entry name" value="HISTONE-LYSINE N-METHYLTRANSFERASE SMYD"/>
    <property type="match status" value="1"/>
</dbReference>
<dbReference type="PROSITE" id="PS01360">
    <property type="entry name" value="ZF_MYND_1"/>
    <property type="match status" value="1"/>
</dbReference>
<keyword evidence="4" id="KW-0862">Zinc</keyword>
<dbReference type="InterPro" id="IPR002893">
    <property type="entry name" value="Znf_MYND"/>
</dbReference>
<dbReference type="OMA" id="PNCITIP"/>
<dbReference type="Pfam" id="PF01753">
    <property type="entry name" value="zf-MYND"/>
    <property type="match status" value="1"/>
</dbReference>
<evidence type="ECO:0000313" key="8">
    <source>
        <dbReference type="EMBL" id="EGC39312.1"/>
    </source>
</evidence>
<feature type="domain" description="SET" evidence="6">
    <location>
        <begin position="28"/>
        <end position="274"/>
    </location>
</feature>
<gene>
    <name evidence="8" type="ORF">DICPUDRAFT_147973</name>
</gene>
<dbReference type="InterPro" id="IPR050869">
    <property type="entry name" value="H3K4_H4K5_MeTrfase"/>
</dbReference>
<comment type="function">
    <text evidence="1">Probable methyltransferase.</text>
</comment>
<dbReference type="KEGG" id="dpp:DICPUDRAFT_147973"/>
<keyword evidence="9" id="KW-1185">Reference proteome</keyword>
<organism evidence="8 9">
    <name type="scientific">Dictyostelium purpureum</name>
    <name type="common">Slime mold</name>
    <dbReference type="NCBI Taxonomy" id="5786"/>
    <lineage>
        <taxon>Eukaryota</taxon>
        <taxon>Amoebozoa</taxon>
        <taxon>Evosea</taxon>
        <taxon>Eumycetozoa</taxon>
        <taxon>Dictyostelia</taxon>
        <taxon>Dictyosteliales</taxon>
        <taxon>Dictyosteliaceae</taxon>
        <taxon>Dictyostelium</taxon>
    </lineage>
</organism>
<evidence type="ECO:0000313" key="9">
    <source>
        <dbReference type="Proteomes" id="UP000001064"/>
    </source>
</evidence>
<dbReference type="PANTHER" id="PTHR12197:SF291">
    <property type="entry name" value="SET AND MYND DOMAIN-CONTAINING PROTEIN DDB_G0277331"/>
    <property type="match status" value="1"/>
</dbReference>
<dbReference type="Gene3D" id="6.10.140.2220">
    <property type="match status" value="1"/>
</dbReference>
<dbReference type="Proteomes" id="UP000001064">
    <property type="component" value="Unassembled WGS sequence"/>
</dbReference>
<dbReference type="OrthoDB" id="20143at2759"/>
<evidence type="ECO:0000259" key="6">
    <source>
        <dbReference type="PROSITE" id="PS50280"/>
    </source>
</evidence>